<keyword evidence="8" id="KW-1185">Reference proteome</keyword>
<dbReference type="GO" id="GO:0017004">
    <property type="term" value="P:cytochrome complex assembly"/>
    <property type="evidence" value="ECO:0007669"/>
    <property type="project" value="UniProtKB-KW"/>
</dbReference>
<dbReference type="AlphaFoldDB" id="A0A5C5ZLG6"/>
<evidence type="ECO:0000256" key="3">
    <source>
        <dbReference type="ARBA" id="ARBA00023157"/>
    </source>
</evidence>
<proteinExistence type="predicted"/>
<dbReference type="GO" id="GO:0016491">
    <property type="term" value="F:oxidoreductase activity"/>
    <property type="evidence" value="ECO:0007669"/>
    <property type="project" value="InterPro"/>
</dbReference>
<evidence type="ECO:0000259" key="6">
    <source>
        <dbReference type="PROSITE" id="PS51352"/>
    </source>
</evidence>
<dbReference type="InterPro" id="IPR013766">
    <property type="entry name" value="Thioredoxin_domain"/>
</dbReference>
<dbReference type="CDD" id="cd02966">
    <property type="entry name" value="TlpA_like_family"/>
    <property type="match status" value="1"/>
</dbReference>
<sequence>MSPQFKSATGLVLLGWLACSGCGGSTEPAATEIATDRSAVSVSNDEDRSPPDSRPNSSSSQLATSQARSPDSPGDRSWLAESMEQRPDVNSDGAIPNKDSGVESLPIAKIQNADDPQLRADLTPTQLAAFLGEVDREMRGLINGQSGITDPQAIQSEVDRVVRLKRTASERLMNDPQADTKGKTIGRRGYLQAMSHLASMGDLASAEKLQEFAEQFRNDPNPELRSDSRLVLIGFAIESIRHGKEGAAKRVLQLMRETAAIDQPVDVATLMVMGQAKDTLLQYEHRDEATQVRQLILDRFAGSADPEVAKMAAMIAASGFGELDPKLQRLEELRMAIVDPPNDQAGVTAEQWGEAVDAVLEDSVDLLTVQFLAGMSLESEAIGRDDIADATYERLEAKVIDRQDAIGREARTAIQAKRNREAVIGQVFMPDLPTVDGQELSMVDLRGNVVLMPFWSGAFPDSLAVLPNLQNIQAQYPDRVAIVGMNLDLSGTDVRGFMKQNGLNFPSFRSESDPSADITNEVAYRFGAVSLIFVAIIDQDGKVVSVEFSGEDLTEKVEKLLR</sequence>
<dbReference type="PANTHER" id="PTHR42852:SF6">
    <property type="entry name" value="THIOL:DISULFIDE INTERCHANGE PROTEIN DSBE"/>
    <property type="match status" value="1"/>
</dbReference>
<comment type="subcellular location">
    <subcellularLocation>
        <location evidence="1">Cell envelope</location>
    </subcellularLocation>
</comment>
<dbReference type="Proteomes" id="UP000316213">
    <property type="component" value="Unassembled WGS sequence"/>
</dbReference>
<dbReference type="InterPro" id="IPR050553">
    <property type="entry name" value="Thioredoxin_ResA/DsbE_sf"/>
</dbReference>
<keyword evidence="4" id="KW-0676">Redox-active center</keyword>
<evidence type="ECO:0000256" key="4">
    <source>
        <dbReference type="ARBA" id="ARBA00023284"/>
    </source>
</evidence>
<evidence type="ECO:0000256" key="1">
    <source>
        <dbReference type="ARBA" id="ARBA00004196"/>
    </source>
</evidence>
<evidence type="ECO:0000256" key="2">
    <source>
        <dbReference type="ARBA" id="ARBA00022748"/>
    </source>
</evidence>
<dbReference type="InterPro" id="IPR036249">
    <property type="entry name" value="Thioredoxin-like_sf"/>
</dbReference>
<dbReference type="GO" id="GO:0030313">
    <property type="term" value="C:cell envelope"/>
    <property type="evidence" value="ECO:0007669"/>
    <property type="project" value="UniProtKB-SubCell"/>
</dbReference>
<feature type="region of interest" description="Disordered" evidence="5">
    <location>
        <begin position="25"/>
        <end position="101"/>
    </location>
</feature>
<evidence type="ECO:0000313" key="8">
    <source>
        <dbReference type="Proteomes" id="UP000316213"/>
    </source>
</evidence>
<accession>A0A5C5ZLG6</accession>
<dbReference type="PROSITE" id="PS51352">
    <property type="entry name" value="THIOREDOXIN_2"/>
    <property type="match status" value="1"/>
</dbReference>
<dbReference type="PANTHER" id="PTHR42852">
    <property type="entry name" value="THIOL:DISULFIDE INTERCHANGE PROTEIN DSBE"/>
    <property type="match status" value="1"/>
</dbReference>
<organism evidence="7 8">
    <name type="scientific">Neorhodopirellula pilleata</name>
    <dbReference type="NCBI Taxonomy" id="2714738"/>
    <lineage>
        <taxon>Bacteria</taxon>
        <taxon>Pseudomonadati</taxon>
        <taxon>Planctomycetota</taxon>
        <taxon>Planctomycetia</taxon>
        <taxon>Pirellulales</taxon>
        <taxon>Pirellulaceae</taxon>
        <taxon>Neorhodopirellula</taxon>
    </lineage>
</organism>
<gene>
    <name evidence="7" type="primary">resA_4</name>
    <name evidence="7" type="ORF">Pla100_57460</name>
</gene>
<dbReference type="InterPro" id="IPR013740">
    <property type="entry name" value="Redoxin"/>
</dbReference>
<name>A0A5C5ZLG6_9BACT</name>
<comment type="caution">
    <text evidence="7">The sequence shown here is derived from an EMBL/GenBank/DDBJ whole genome shotgun (WGS) entry which is preliminary data.</text>
</comment>
<evidence type="ECO:0000313" key="7">
    <source>
        <dbReference type="EMBL" id="TWT88015.1"/>
    </source>
</evidence>
<feature type="domain" description="Thioredoxin" evidence="6">
    <location>
        <begin position="421"/>
        <end position="562"/>
    </location>
</feature>
<dbReference type="EMBL" id="SJPM01000022">
    <property type="protein sequence ID" value="TWT88015.1"/>
    <property type="molecule type" value="Genomic_DNA"/>
</dbReference>
<dbReference type="SUPFAM" id="SSF52833">
    <property type="entry name" value="Thioredoxin-like"/>
    <property type="match status" value="1"/>
</dbReference>
<keyword evidence="3" id="KW-1015">Disulfide bond</keyword>
<dbReference type="RefSeq" id="WP_197168287.1">
    <property type="nucleotide sequence ID" value="NZ_SJPM01000022.1"/>
</dbReference>
<dbReference type="Pfam" id="PF08534">
    <property type="entry name" value="Redoxin"/>
    <property type="match status" value="1"/>
</dbReference>
<reference evidence="7 8" key="1">
    <citation type="submission" date="2019-02" db="EMBL/GenBank/DDBJ databases">
        <title>Deep-cultivation of Planctomycetes and their phenomic and genomic characterization uncovers novel biology.</title>
        <authorList>
            <person name="Wiegand S."/>
            <person name="Jogler M."/>
            <person name="Boedeker C."/>
            <person name="Pinto D."/>
            <person name="Vollmers J."/>
            <person name="Rivas-Marin E."/>
            <person name="Kohn T."/>
            <person name="Peeters S.H."/>
            <person name="Heuer A."/>
            <person name="Rast P."/>
            <person name="Oberbeckmann S."/>
            <person name="Bunk B."/>
            <person name="Jeske O."/>
            <person name="Meyerdierks A."/>
            <person name="Storesund J.E."/>
            <person name="Kallscheuer N."/>
            <person name="Luecker S."/>
            <person name="Lage O.M."/>
            <person name="Pohl T."/>
            <person name="Merkel B.J."/>
            <person name="Hornburger P."/>
            <person name="Mueller R.-W."/>
            <person name="Bruemmer F."/>
            <person name="Labrenz M."/>
            <person name="Spormann A.M."/>
            <person name="Op Den Camp H."/>
            <person name="Overmann J."/>
            <person name="Amann R."/>
            <person name="Jetten M.S.M."/>
            <person name="Mascher T."/>
            <person name="Medema M.H."/>
            <person name="Devos D.P."/>
            <person name="Kaster A.-K."/>
            <person name="Ovreas L."/>
            <person name="Rohde M."/>
            <person name="Galperin M.Y."/>
            <person name="Jogler C."/>
        </authorList>
    </citation>
    <scope>NUCLEOTIDE SEQUENCE [LARGE SCALE GENOMIC DNA]</scope>
    <source>
        <strain evidence="7 8">Pla100</strain>
    </source>
</reference>
<keyword evidence="2" id="KW-0201">Cytochrome c-type biogenesis</keyword>
<protein>
    <submittedName>
        <fullName evidence="7">Thiol-disulfide oxidoreductase ResA</fullName>
    </submittedName>
</protein>
<evidence type="ECO:0000256" key="5">
    <source>
        <dbReference type="SAM" id="MobiDB-lite"/>
    </source>
</evidence>
<dbReference type="Gene3D" id="3.40.30.10">
    <property type="entry name" value="Glutaredoxin"/>
    <property type="match status" value="1"/>
</dbReference>
<dbReference type="PROSITE" id="PS51257">
    <property type="entry name" value="PROKAR_LIPOPROTEIN"/>
    <property type="match status" value="1"/>
</dbReference>